<protein>
    <submittedName>
        <fullName evidence="1">DinB family protein</fullName>
    </submittedName>
</protein>
<gene>
    <name evidence="1" type="ORF">LP422_18650</name>
</gene>
<dbReference type="Proteomes" id="UP001059663">
    <property type="component" value="Chromosome"/>
</dbReference>
<evidence type="ECO:0000313" key="2">
    <source>
        <dbReference type="Proteomes" id="UP001059663"/>
    </source>
</evidence>
<proteinExistence type="predicted"/>
<name>A0AC61U332_9MICO</name>
<dbReference type="EMBL" id="CP087977">
    <property type="protein sequence ID" value="UUZ44414.1"/>
    <property type="molecule type" value="Genomic_DNA"/>
</dbReference>
<reference evidence="1" key="1">
    <citation type="submission" date="2021-11" db="EMBL/GenBank/DDBJ databases">
        <title>Study of the species diversity of bacterial strains isolated from a unique natural object - Shulgan-Tash cave (Bashkiria).</title>
        <authorList>
            <person name="Sazanova A.L."/>
            <person name="Chirak E.R."/>
            <person name="Safronova V.I."/>
        </authorList>
    </citation>
    <scope>NUCLEOTIDE SEQUENCE</scope>
    <source>
        <strain evidence="1">P1</strain>
    </source>
</reference>
<organism evidence="1 2">
    <name type="scientific">Janibacter limosus</name>
    <dbReference type="NCBI Taxonomy" id="53458"/>
    <lineage>
        <taxon>Bacteria</taxon>
        <taxon>Bacillati</taxon>
        <taxon>Actinomycetota</taxon>
        <taxon>Actinomycetes</taxon>
        <taxon>Micrococcales</taxon>
        <taxon>Intrasporangiaceae</taxon>
        <taxon>Janibacter</taxon>
    </lineage>
</organism>
<sequence length="179" mass="19836">MSDPTVIVRERPDTRSDGPMLGGEREVLEHWLDLYRETVLLKIAGLSGDQLARRAIPPSSLSPAGVVRHLTEVEAYWLRTVLLGEDVVARWSTKGDPDADLDGATSDNAAESIEAYEQELVASRAALAGWDDLDGAVVGRRRGQQLNLRWILTHLIEEYARHPGHMDLLREAIDGQTGY</sequence>
<accession>A0AC61U332</accession>
<evidence type="ECO:0000313" key="1">
    <source>
        <dbReference type="EMBL" id="UUZ44414.1"/>
    </source>
</evidence>